<feature type="compositionally biased region" description="Low complexity" evidence="1">
    <location>
        <begin position="49"/>
        <end position="63"/>
    </location>
</feature>
<evidence type="ECO:0000256" key="1">
    <source>
        <dbReference type="SAM" id="MobiDB-lite"/>
    </source>
</evidence>
<dbReference type="OrthoDB" id="3254867at2"/>
<keyword evidence="2" id="KW-0732">Signal</keyword>
<feature type="chain" id="PRO_5013135394" description="Lipoprotein" evidence="2">
    <location>
        <begin position="28"/>
        <end position="394"/>
    </location>
</feature>
<keyword evidence="4" id="KW-1185">Reference proteome</keyword>
<dbReference type="Proteomes" id="UP000186785">
    <property type="component" value="Unassembled WGS sequence"/>
</dbReference>
<dbReference type="AlphaFoldDB" id="A0A1Q5PJU9"/>
<accession>A0A1Q5PJU9</accession>
<reference evidence="3 4" key="1">
    <citation type="submission" date="2016-11" db="EMBL/GenBank/DDBJ databases">
        <title>Actinomyces gypaetusis sp. nov. isolated from the vulture Gypaetus barbatus in Qinghai Tibet Plateau China.</title>
        <authorList>
            <person name="Meng X."/>
        </authorList>
    </citation>
    <scope>NUCLEOTIDE SEQUENCE [LARGE SCALE GENOMIC DNA]</scope>
    <source>
        <strain evidence="3 4">VUL4_2</strain>
    </source>
</reference>
<evidence type="ECO:0000313" key="3">
    <source>
        <dbReference type="EMBL" id="OKL46210.1"/>
    </source>
</evidence>
<dbReference type="RefSeq" id="WP_073709805.1">
    <property type="nucleotide sequence ID" value="NZ_MQSU01000004.1"/>
</dbReference>
<gene>
    <name evidence="3" type="ORF">BSR29_08160</name>
</gene>
<feature type="region of interest" description="Disordered" evidence="1">
    <location>
        <begin position="30"/>
        <end position="63"/>
    </location>
</feature>
<name>A0A1Q5PJU9_9ACTO</name>
<feature type="compositionally biased region" description="Polar residues" evidence="1">
    <location>
        <begin position="221"/>
        <end position="232"/>
    </location>
</feature>
<evidence type="ECO:0000313" key="4">
    <source>
        <dbReference type="Proteomes" id="UP000186785"/>
    </source>
</evidence>
<feature type="compositionally biased region" description="Basic and acidic residues" evidence="1">
    <location>
        <begin position="234"/>
        <end position="243"/>
    </location>
</feature>
<organism evidence="3 4">
    <name type="scientific">Boudabousia liubingyangii</name>
    <dbReference type="NCBI Taxonomy" id="1921764"/>
    <lineage>
        <taxon>Bacteria</taxon>
        <taxon>Bacillati</taxon>
        <taxon>Actinomycetota</taxon>
        <taxon>Actinomycetes</taxon>
        <taxon>Actinomycetales</taxon>
        <taxon>Actinomycetaceae</taxon>
        <taxon>Boudabousia</taxon>
    </lineage>
</organism>
<sequence>MKHSSITALAVLSVCAAALSACSKVEAPVVSSPEPTVSAGKTTEKETAPKVPAPTAAPAVATPEQQKKIIIPQHFNANGIAMGDYSSAAGTWKSTDGGKLEINGDKILWTYPDGRKFAQITKHDFKSIMDPDGDYRGGPVDDGDLPKGSVLFQWVFDKQYGAHGSVLIFYPAGVPMKLPAGFAQGTVASDQSKDRILALPGNGVGRLMPEKFESYVMVRSGQGSTNGDSQAQKPGDEKPDYSDCPRYVKGGHPCAGGPRPKDAKPIETVGRGYATLRSPSKNIGCEINYRGILCVVGGWKPKMDPNYNPHMGGVVAIGLSDQGPVGLGQKTDAPTWKGGVEGIPAGQILPYGTVWYYGDYVVASEKTGITFWNVKTGFGALIDRQGYSPFGPSH</sequence>
<dbReference type="STRING" id="1921764.BSR28_07455"/>
<feature type="signal peptide" evidence="2">
    <location>
        <begin position="1"/>
        <end position="27"/>
    </location>
</feature>
<dbReference type="PROSITE" id="PS51257">
    <property type="entry name" value="PROKAR_LIPOPROTEIN"/>
    <property type="match status" value="1"/>
</dbReference>
<dbReference type="EMBL" id="MQSV01000006">
    <property type="protein sequence ID" value="OKL46210.1"/>
    <property type="molecule type" value="Genomic_DNA"/>
</dbReference>
<proteinExistence type="predicted"/>
<feature type="region of interest" description="Disordered" evidence="1">
    <location>
        <begin position="220"/>
        <end position="244"/>
    </location>
</feature>
<evidence type="ECO:0000256" key="2">
    <source>
        <dbReference type="SAM" id="SignalP"/>
    </source>
</evidence>
<protein>
    <recommendedName>
        <fullName evidence="5">Lipoprotein</fullName>
    </recommendedName>
</protein>
<comment type="caution">
    <text evidence="3">The sequence shown here is derived from an EMBL/GenBank/DDBJ whole genome shotgun (WGS) entry which is preliminary data.</text>
</comment>
<evidence type="ECO:0008006" key="5">
    <source>
        <dbReference type="Google" id="ProtNLM"/>
    </source>
</evidence>